<keyword evidence="1" id="KW-0812">Transmembrane</keyword>
<gene>
    <name evidence="2" type="ORF">COX36_00525</name>
</gene>
<comment type="caution">
    <text evidence="2">The sequence shown here is derived from an EMBL/GenBank/DDBJ whole genome shotgun (WGS) entry which is preliminary data.</text>
</comment>
<sequence length="110" mass="12349">MKEEFVFLTSASESECELVGQRLTEANIKYELREYSEGFVFDLYGGHSPIGKRIFVLNSDLERAKELLGIRDQSFSPSKGKILLILKIGAVAVVIAWVLSVLLPFILPLF</sequence>
<reference evidence="2 3" key="1">
    <citation type="submission" date="2017-09" db="EMBL/GenBank/DDBJ databases">
        <title>Depth-based differentiation of microbial function through sediment-hosted aquifers and enrichment of novel symbionts in the deep terrestrial subsurface.</title>
        <authorList>
            <person name="Probst A.J."/>
            <person name="Ladd B."/>
            <person name="Jarett J.K."/>
            <person name="Geller-Mcgrath D.E."/>
            <person name="Sieber C.M."/>
            <person name="Emerson J.B."/>
            <person name="Anantharaman K."/>
            <person name="Thomas B.C."/>
            <person name="Malmstrom R."/>
            <person name="Stieglmeier M."/>
            <person name="Klingl A."/>
            <person name="Woyke T."/>
            <person name="Ryan C.M."/>
            <person name="Banfield J.F."/>
        </authorList>
    </citation>
    <scope>NUCLEOTIDE SEQUENCE [LARGE SCALE GENOMIC DNA]</scope>
    <source>
        <strain evidence="2">CG23_combo_of_CG06-09_8_20_14_all_38_19</strain>
    </source>
</reference>
<evidence type="ECO:0008006" key="4">
    <source>
        <dbReference type="Google" id="ProtNLM"/>
    </source>
</evidence>
<evidence type="ECO:0000313" key="3">
    <source>
        <dbReference type="Proteomes" id="UP000230273"/>
    </source>
</evidence>
<accession>A0A2G9YXG4</accession>
<evidence type="ECO:0000256" key="1">
    <source>
        <dbReference type="SAM" id="Phobius"/>
    </source>
</evidence>
<dbReference type="Proteomes" id="UP000230273">
    <property type="component" value="Unassembled WGS sequence"/>
</dbReference>
<keyword evidence="1" id="KW-1133">Transmembrane helix</keyword>
<dbReference type="EMBL" id="PCRP01000009">
    <property type="protein sequence ID" value="PIP23944.1"/>
    <property type="molecule type" value="Genomic_DNA"/>
</dbReference>
<protein>
    <recommendedName>
        <fullName evidence="4">DUF2007 domain-containing protein</fullName>
    </recommendedName>
</protein>
<organism evidence="2 3">
    <name type="scientific">Candidatus Nealsonbacteria bacterium CG23_combo_of_CG06-09_8_20_14_all_38_19</name>
    <dbReference type="NCBI Taxonomy" id="1974721"/>
    <lineage>
        <taxon>Bacteria</taxon>
        <taxon>Candidatus Nealsoniibacteriota</taxon>
    </lineage>
</organism>
<keyword evidence="1" id="KW-0472">Membrane</keyword>
<feature type="transmembrane region" description="Helical" evidence="1">
    <location>
        <begin position="84"/>
        <end position="107"/>
    </location>
</feature>
<proteinExistence type="predicted"/>
<name>A0A2G9YXG4_9BACT</name>
<dbReference type="AlphaFoldDB" id="A0A2G9YXG4"/>
<evidence type="ECO:0000313" key="2">
    <source>
        <dbReference type="EMBL" id="PIP23944.1"/>
    </source>
</evidence>